<protein>
    <submittedName>
        <fullName evidence="1">Uncharacterized protein</fullName>
    </submittedName>
</protein>
<dbReference type="AlphaFoldDB" id="A0A5S5CLR9"/>
<organism evidence="1 2">
    <name type="scientific">Blastococcus xanthinilyticus</name>
    <dbReference type="NCBI Taxonomy" id="1564164"/>
    <lineage>
        <taxon>Bacteria</taxon>
        <taxon>Bacillati</taxon>
        <taxon>Actinomycetota</taxon>
        <taxon>Actinomycetes</taxon>
        <taxon>Geodermatophilales</taxon>
        <taxon>Geodermatophilaceae</taxon>
        <taxon>Blastococcus</taxon>
    </lineage>
</organism>
<dbReference type="InterPro" id="IPR046075">
    <property type="entry name" value="DUF6093"/>
</dbReference>
<reference evidence="1 2" key="1">
    <citation type="submission" date="2019-07" db="EMBL/GenBank/DDBJ databases">
        <title>Genomic Encyclopedia of Archaeal and Bacterial Type Strains, Phase II (KMG-II): from individual species to whole genera.</title>
        <authorList>
            <person name="Goeker M."/>
        </authorList>
    </citation>
    <scope>NUCLEOTIDE SEQUENCE [LARGE SCALE GENOMIC DNA]</scope>
    <source>
        <strain evidence="1 2">DSM 46842</strain>
    </source>
</reference>
<keyword evidence="2" id="KW-1185">Reference proteome</keyword>
<proteinExistence type="predicted"/>
<evidence type="ECO:0000313" key="1">
    <source>
        <dbReference type="EMBL" id="TYP82070.1"/>
    </source>
</evidence>
<dbReference type="Pfam" id="PF19586">
    <property type="entry name" value="DUF6093"/>
    <property type="match status" value="1"/>
</dbReference>
<accession>A0A5S5CLR9</accession>
<comment type="caution">
    <text evidence="1">The sequence shown here is derived from an EMBL/GenBank/DDBJ whole genome shotgun (WGS) entry which is preliminary data.</text>
</comment>
<sequence>MLTAQMLGIARAAAEAEMTSTCTITRAGTGQGTWNEATGTYDDPPRVTIYSGICKVQDSGRSTTDAEAGEVLVAVSSLELHLPVTGASGAVRRDDVAHMDSNPNDPALVGWEFIVRAPHAGTAKTARRLPIEAVR</sequence>
<dbReference type="RefSeq" id="WP_166535106.1">
    <property type="nucleotide sequence ID" value="NZ_VNHW01000020.1"/>
</dbReference>
<name>A0A5S5CLR9_9ACTN</name>
<dbReference type="EMBL" id="VNHW01000020">
    <property type="protein sequence ID" value="TYP82070.1"/>
    <property type="molecule type" value="Genomic_DNA"/>
</dbReference>
<dbReference type="Proteomes" id="UP000322499">
    <property type="component" value="Unassembled WGS sequence"/>
</dbReference>
<gene>
    <name evidence="1" type="ORF">BD833_12054</name>
</gene>
<evidence type="ECO:0000313" key="2">
    <source>
        <dbReference type="Proteomes" id="UP000322499"/>
    </source>
</evidence>